<name>A0A7W6F1L5_9SPHN</name>
<dbReference type="RefSeq" id="WP_183950152.1">
    <property type="nucleotide sequence ID" value="NZ_JACIDH010000001.1"/>
</dbReference>
<dbReference type="EMBL" id="JACIDH010000001">
    <property type="protein sequence ID" value="MBB3877918.1"/>
    <property type="molecule type" value="Genomic_DNA"/>
</dbReference>
<comment type="caution">
    <text evidence="1">The sequence shown here is derived from an EMBL/GenBank/DDBJ whole genome shotgun (WGS) entry which is preliminary data.</text>
</comment>
<keyword evidence="2" id="KW-1185">Reference proteome</keyword>
<accession>A0A7W6F1L5</accession>
<reference evidence="1 2" key="1">
    <citation type="submission" date="2020-08" db="EMBL/GenBank/DDBJ databases">
        <title>Genomic Encyclopedia of Type Strains, Phase IV (KMG-IV): sequencing the most valuable type-strain genomes for metagenomic binning, comparative biology and taxonomic classification.</title>
        <authorList>
            <person name="Goeker M."/>
        </authorList>
    </citation>
    <scope>NUCLEOTIDE SEQUENCE [LARGE SCALE GENOMIC DNA]</scope>
    <source>
        <strain evidence="1 2">DSM 19512</strain>
    </source>
</reference>
<evidence type="ECO:0000313" key="2">
    <source>
        <dbReference type="Proteomes" id="UP000538670"/>
    </source>
</evidence>
<gene>
    <name evidence="1" type="ORF">GGR48_000321</name>
</gene>
<dbReference type="Proteomes" id="UP000538670">
    <property type="component" value="Unassembled WGS sequence"/>
</dbReference>
<evidence type="ECO:0000313" key="1">
    <source>
        <dbReference type="EMBL" id="MBB3877918.1"/>
    </source>
</evidence>
<protein>
    <submittedName>
        <fullName evidence="1">Uncharacterized protein</fullName>
    </submittedName>
</protein>
<proteinExistence type="predicted"/>
<organism evidence="1 2">
    <name type="scientific">Sphingomonas pseudosanguinis</name>
    <dbReference type="NCBI Taxonomy" id="413712"/>
    <lineage>
        <taxon>Bacteria</taxon>
        <taxon>Pseudomonadati</taxon>
        <taxon>Pseudomonadota</taxon>
        <taxon>Alphaproteobacteria</taxon>
        <taxon>Sphingomonadales</taxon>
        <taxon>Sphingomonadaceae</taxon>
        <taxon>Sphingomonas</taxon>
    </lineage>
</organism>
<sequence length="130" mass="14173">MSDAYQNAMRTVAEAYEAEVASFGGRSLSRVSTIVASNGTFFERLRQGKPFYVHNLDRFAAWFRQPSNWPMGSIPQTARDALISIGRPVCDANVPHPETTSHVLPPAEVVEGGAPVVPGDRRAISQCIKS</sequence>
<dbReference type="AlphaFoldDB" id="A0A7W6F1L5"/>